<name>A0A397SDI5_9GLOM</name>
<keyword evidence="3" id="KW-1185">Reference proteome</keyword>
<dbReference type="AlphaFoldDB" id="A0A397SDI5"/>
<gene>
    <name evidence="2" type="ORF">C1645_834574</name>
</gene>
<feature type="compositionally biased region" description="Polar residues" evidence="1">
    <location>
        <begin position="23"/>
        <end position="37"/>
    </location>
</feature>
<comment type="caution">
    <text evidence="2">The sequence shown here is derived from an EMBL/GenBank/DDBJ whole genome shotgun (WGS) entry which is preliminary data.</text>
</comment>
<organism evidence="2 3">
    <name type="scientific">Glomus cerebriforme</name>
    <dbReference type="NCBI Taxonomy" id="658196"/>
    <lineage>
        <taxon>Eukaryota</taxon>
        <taxon>Fungi</taxon>
        <taxon>Fungi incertae sedis</taxon>
        <taxon>Mucoromycota</taxon>
        <taxon>Glomeromycotina</taxon>
        <taxon>Glomeromycetes</taxon>
        <taxon>Glomerales</taxon>
        <taxon>Glomeraceae</taxon>
        <taxon>Glomus</taxon>
    </lineage>
</organism>
<accession>A0A397SDI5</accession>
<reference evidence="2 3" key="1">
    <citation type="submission" date="2018-06" db="EMBL/GenBank/DDBJ databases">
        <title>Comparative genomics reveals the genomic features of Rhizophagus irregularis, R. cerebriforme, R. diaphanum and Gigaspora rosea, and their symbiotic lifestyle signature.</title>
        <authorList>
            <person name="Morin E."/>
            <person name="San Clemente H."/>
            <person name="Chen E.C.H."/>
            <person name="De La Providencia I."/>
            <person name="Hainaut M."/>
            <person name="Kuo A."/>
            <person name="Kohler A."/>
            <person name="Murat C."/>
            <person name="Tang N."/>
            <person name="Roy S."/>
            <person name="Loubradou J."/>
            <person name="Henrissat B."/>
            <person name="Grigoriev I.V."/>
            <person name="Corradi N."/>
            <person name="Roux C."/>
            <person name="Martin F.M."/>
        </authorList>
    </citation>
    <scope>NUCLEOTIDE SEQUENCE [LARGE SCALE GENOMIC DNA]</scope>
    <source>
        <strain evidence="2 3">DAOM 227022</strain>
    </source>
</reference>
<evidence type="ECO:0000313" key="2">
    <source>
        <dbReference type="EMBL" id="RIA82939.1"/>
    </source>
</evidence>
<sequence length="124" mass="13666">MNLDIPDSEVSNSANPPPDASSKIKQPNNSKKANIDVSENTEFKDTFNWEAIKMVKTKDKGDNVRSKSADKKSRVSNNTSKKSSIHDKKNKNKTWSSSHSSTDSIAEILVFIFSVKISASMTSS</sequence>
<dbReference type="Proteomes" id="UP000265703">
    <property type="component" value="Unassembled WGS sequence"/>
</dbReference>
<dbReference type="EMBL" id="QKYT01000615">
    <property type="protein sequence ID" value="RIA82939.1"/>
    <property type="molecule type" value="Genomic_DNA"/>
</dbReference>
<evidence type="ECO:0000313" key="3">
    <source>
        <dbReference type="Proteomes" id="UP000265703"/>
    </source>
</evidence>
<feature type="region of interest" description="Disordered" evidence="1">
    <location>
        <begin position="57"/>
        <end position="101"/>
    </location>
</feature>
<feature type="region of interest" description="Disordered" evidence="1">
    <location>
        <begin position="1"/>
        <end position="37"/>
    </location>
</feature>
<evidence type="ECO:0000256" key="1">
    <source>
        <dbReference type="SAM" id="MobiDB-lite"/>
    </source>
</evidence>
<proteinExistence type="predicted"/>
<feature type="compositionally biased region" description="Basic and acidic residues" evidence="1">
    <location>
        <begin position="57"/>
        <end position="73"/>
    </location>
</feature>
<protein>
    <submittedName>
        <fullName evidence="2">Uncharacterized protein</fullName>
    </submittedName>
</protein>